<evidence type="ECO:0000313" key="2">
    <source>
        <dbReference type="Proteomes" id="UP001164746"/>
    </source>
</evidence>
<organism evidence="1 2">
    <name type="scientific">Mya arenaria</name>
    <name type="common">Soft-shell clam</name>
    <dbReference type="NCBI Taxonomy" id="6604"/>
    <lineage>
        <taxon>Eukaryota</taxon>
        <taxon>Metazoa</taxon>
        <taxon>Spiralia</taxon>
        <taxon>Lophotrochozoa</taxon>
        <taxon>Mollusca</taxon>
        <taxon>Bivalvia</taxon>
        <taxon>Autobranchia</taxon>
        <taxon>Heteroconchia</taxon>
        <taxon>Euheterodonta</taxon>
        <taxon>Imparidentia</taxon>
        <taxon>Neoheterodontei</taxon>
        <taxon>Myida</taxon>
        <taxon>Myoidea</taxon>
        <taxon>Myidae</taxon>
        <taxon>Mya</taxon>
    </lineage>
</organism>
<keyword evidence="2" id="KW-1185">Reference proteome</keyword>
<accession>A0ABY7GBI7</accession>
<sequence length="56" mass="6307">MVSCLHRYNTGTVPVAEHGELFTQIQYGYSPSIRTWLVANTGTIRVESQYPNMVSC</sequence>
<reference evidence="1" key="1">
    <citation type="submission" date="2022-11" db="EMBL/GenBank/DDBJ databases">
        <title>Centuries of genome instability and evolution in soft-shell clam transmissible cancer (bioRxiv).</title>
        <authorList>
            <person name="Hart S.F.M."/>
            <person name="Yonemitsu M.A."/>
            <person name="Giersch R.M."/>
            <person name="Beal B.F."/>
            <person name="Arriagada G."/>
            <person name="Davis B.W."/>
            <person name="Ostrander E.A."/>
            <person name="Goff S.P."/>
            <person name="Metzger M.J."/>
        </authorList>
    </citation>
    <scope>NUCLEOTIDE SEQUENCE</scope>
    <source>
        <strain evidence="1">MELC-2E11</strain>
        <tissue evidence="1">Siphon/mantle</tissue>
    </source>
</reference>
<dbReference type="EMBL" id="CP111028">
    <property type="protein sequence ID" value="WAR30331.1"/>
    <property type="molecule type" value="Genomic_DNA"/>
</dbReference>
<dbReference type="Proteomes" id="UP001164746">
    <property type="component" value="Chromosome 17"/>
</dbReference>
<gene>
    <name evidence="1" type="ORF">MAR_032873</name>
</gene>
<name>A0ABY7GBI7_MYAAR</name>
<evidence type="ECO:0000313" key="1">
    <source>
        <dbReference type="EMBL" id="WAR30331.1"/>
    </source>
</evidence>
<proteinExistence type="predicted"/>
<protein>
    <submittedName>
        <fullName evidence="1">Uncharacterized protein</fullName>
    </submittedName>
</protein>